<reference evidence="2 3" key="1">
    <citation type="journal article" date="2010" name="J. Bacteriol.">
        <title>The genome of the amoeba symbiont 'Candidatus Amoebophilus asiaticus' reveals common mechanisms for host cell interaction among amoeba-associated bacteria.</title>
        <authorList>
            <person name="Schmitz-Esser S."/>
            <person name="Tischler P."/>
            <person name="Arnold R."/>
            <person name="Montanaro J."/>
            <person name="Wagner M."/>
            <person name="Rattei T."/>
            <person name="Horn M."/>
        </authorList>
    </citation>
    <scope>NUCLEOTIDE SEQUENCE [LARGE SCALE GENOMIC DNA]</scope>
    <source>
        <strain evidence="2 3">5a2</strain>
    </source>
</reference>
<dbReference type="Proteomes" id="UP000001227">
    <property type="component" value="Chromosome"/>
</dbReference>
<feature type="domain" description="ATPase BadF/BadG/BcrA/BcrD type" evidence="1">
    <location>
        <begin position="60"/>
        <end position="328"/>
    </location>
</feature>
<dbReference type="AlphaFoldDB" id="B3ESX8"/>
<evidence type="ECO:0000313" key="2">
    <source>
        <dbReference type="EMBL" id="ACE06330.1"/>
    </source>
</evidence>
<dbReference type="eggNOG" id="COG2971">
    <property type="taxonomic scope" value="Bacteria"/>
</dbReference>
<dbReference type="InterPro" id="IPR043129">
    <property type="entry name" value="ATPase_NBD"/>
</dbReference>
<dbReference type="PANTHER" id="PTHR43190:SF3">
    <property type="entry name" value="N-ACETYL-D-GLUCOSAMINE KINASE"/>
    <property type="match status" value="1"/>
</dbReference>
<keyword evidence="3" id="KW-1185">Reference proteome</keyword>
<dbReference type="KEGG" id="aas:Aasi_0974"/>
<dbReference type="Pfam" id="PF01869">
    <property type="entry name" value="BcrAD_BadFG"/>
    <property type="match status" value="1"/>
</dbReference>
<sequence length="369" mass="40426">MFKYLKIKIDMVNRMFLVAVSLFSILGQQVIADDLIVVPHADYILCIDGRGSKTSLQVVTTQGAVIPLQGPAGIVQEIYTEGSNVASLGWDLVQKRLEKLLNQVKFPPGNNPLQNKSSVAVVAGFAGIGLPEIRQKFIDLFQQWGLNPDKIVVTTDINLAKELLSQKDGAVLIAGLGSVAFVKHQGHCLRFGGLGWYLGDEGSGFSVGKKAIAAAIAEDKGFGMKTALTPILKEMFQKQELYRLIPLLQDGTISSEQVAAIAPIVFECAYSKKDPVAHLIVKLAAQELASLIRQGIEMIQKELKPLPANWPIYLIGGQFKGPYAQAWTQELWSFLPQRGKMVPHNLAKSNTTTVVVQQKLAARRNKRGW</sequence>
<dbReference type="OrthoDB" id="871343at2"/>
<dbReference type="Gene3D" id="3.30.420.40">
    <property type="match status" value="2"/>
</dbReference>
<dbReference type="STRING" id="452471.Aasi_0974"/>
<dbReference type="PANTHER" id="PTHR43190">
    <property type="entry name" value="N-ACETYL-D-GLUCOSAMINE KINASE"/>
    <property type="match status" value="1"/>
</dbReference>
<dbReference type="SUPFAM" id="SSF53067">
    <property type="entry name" value="Actin-like ATPase domain"/>
    <property type="match status" value="1"/>
</dbReference>
<dbReference type="InterPro" id="IPR002731">
    <property type="entry name" value="ATPase_BadF"/>
</dbReference>
<evidence type="ECO:0000259" key="1">
    <source>
        <dbReference type="Pfam" id="PF01869"/>
    </source>
</evidence>
<evidence type="ECO:0000313" key="3">
    <source>
        <dbReference type="Proteomes" id="UP000001227"/>
    </source>
</evidence>
<accession>B3ESX8</accession>
<name>B3ESX8_AMOA5</name>
<dbReference type="EMBL" id="CP001102">
    <property type="protein sequence ID" value="ACE06330.1"/>
    <property type="molecule type" value="Genomic_DNA"/>
</dbReference>
<organism evidence="2 3">
    <name type="scientific">Amoebophilus asiaticus (strain 5a2)</name>
    <dbReference type="NCBI Taxonomy" id="452471"/>
    <lineage>
        <taxon>Bacteria</taxon>
        <taxon>Pseudomonadati</taxon>
        <taxon>Bacteroidota</taxon>
        <taxon>Cytophagia</taxon>
        <taxon>Cytophagales</taxon>
        <taxon>Amoebophilaceae</taxon>
        <taxon>Candidatus Amoebophilus</taxon>
    </lineage>
</organism>
<gene>
    <name evidence="2" type="ordered locus">Aasi_0974</name>
</gene>
<proteinExistence type="predicted"/>
<dbReference type="InterPro" id="IPR052519">
    <property type="entry name" value="Euk-type_GlcNAc_Kinase"/>
</dbReference>
<protein>
    <recommendedName>
        <fullName evidence="1">ATPase BadF/BadG/BcrA/BcrD type domain-containing protein</fullName>
    </recommendedName>
</protein>
<dbReference type="HOGENOM" id="CLU_749327_0_0_10"/>